<evidence type="ECO:0000256" key="4">
    <source>
        <dbReference type="ARBA" id="ARBA00022982"/>
    </source>
</evidence>
<gene>
    <name evidence="9" type="ORF">L195_g046826</name>
</gene>
<dbReference type="InterPro" id="IPR050620">
    <property type="entry name" value="Thioredoxin_H-type-like"/>
</dbReference>
<evidence type="ECO:0000256" key="2">
    <source>
        <dbReference type="ARBA" id="ARBA00022448"/>
    </source>
</evidence>
<keyword evidence="6" id="KW-0676">Redox-active center</keyword>
<evidence type="ECO:0000256" key="7">
    <source>
        <dbReference type="ARBA" id="ARBA00038353"/>
    </source>
</evidence>
<dbReference type="InterPro" id="IPR036249">
    <property type="entry name" value="Thioredoxin-like_sf"/>
</dbReference>
<dbReference type="GO" id="GO:0015035">
    <property type="term" value="F:protein-disulfide reductase activity"/>
    <property type="evidence" value="ECO:0007669"/>
    <property type="project" value="InterPro"/>
</dbReference>
<dbReference type="CDD" id="cd02947">
    <property type="entry name" value="TRX_family"/>
    <property type="match status" value="1"/>
</dbReference>
<dbReference type="STRING" id="57577.A0A2K3MIU3"/>
<dbReference type="Pfam" id="PF00085">
    <property type="entry name" value="Thioredoxin"/>
    <property type="match status" value="1"/>
</dbReference>
<reference evidence="9 10" key="2">
    <citation type="journal article" date="2017" name="Front. Plant Sci.">
        <title>Gene Classification and Mining of Molecular Markers Useful in Red Clover (Trifolium pratense) Breeding.</title>
        <authorList>
            <person name="Istvanek J."/>
            <person name="Dluhosova J."/>
            <person name="Dluhos P."/>
            <person name="Patkova L."/>
            <person name="Nedelnik J."/>
            <person name="Repkova J."/>
        </authorList>
    </citation>
    <scope>NUCLEOTIDE SEQUENCE [LARGE SCALE GENOMIC DNA]</scope>
    <source>
        <strain evidence="10">cv. Tatra</strain>
        <tissue evidence="9">Young leaves</tissue>
    </source>
</reference>
<dbReference type="GO" id="GO:0016671">
    <property type="term" value="F:oxidoreductase activity, acting on a sulfur group of donors, disulfide as acceptor"/>
    <property type="evidence" value="ECO:0007669"/>
    <property type="project" value="UniProtKB-ARBA"/>
</dbReference>
<keyword evidence="2" id="KW-0813">Transport</keyword>
<keyword evidence="3" id="KW-0963">Cytoplasm</keyword>
<dbReference type="InterPro" id="IPR013766">
    <property type="entry name" value="Thioredoxin_domain"/>
</dbReference>
<dbReference type="Proteomes" id="UP000236291">
    <property type="component" value="Unassembled WGS sequence"/>
</dbReference>
<name>A0A2K3MIU3_TRIPR</name>
<dbReference type="EMBL" id="ASHM01063712">
    <property type="protein sequence ID" value="PNX90701.1"/>
    <property type="molecule type" value="Genomic_DNA"/>
</dbReference>
<evidence type="ECO:0000313" key="9">
    <source>
        <dbReference type="EMBL" id="PNX90701.1"/>
    </source>
</evidence>
<protein>
    <submittedName>
        <fullName evidence="9">Thioredoxin H2</fullName>
    </submittedName>
</protein>
<reference evidence="9 10" key="1">
    <citation type="journal article" date="2014" name="Am. J. Bot.">
        <title>Genome assembly and annotation for red clover (Trifolium pratense; Fabaceae).</title>
        <authorList>
            <person name="Istvanek J."/>
            <person name="Jaros M."/>
            <person name="Krenek A."/>
            <person name="Repkova J."/>
        </authorList>
    </citation>
    <scope>NUCLEOTIDE SEQUENCE [LARGE SCALE GENOMIC DNA]</scope>
    <source>
        <strain evidence="10">cv. Tatra</strain>
        <tissue evidence="9">Young leaves</tissue>
    </source>
</reference>
<dbReference type="PANTHER" id="PTHR10438">
    <property type="entry name" value="THIOREDOXIN"/>
    <property type="match status" value="1"/>
</dbReference>
<proteinExistence type="inferred from homology"/>
<sequence length="134" mass="14772">MGGFLSSFLGGGGPSADSQPSESADSAVKTFHSSARWQLHFNELKDSPRLVVIDFSASWCGPCKMMEPIIHAMANDFTDVEFIKIDVDELSDVAQEFKVQAMPTFVLLKKGKEVDKVVGAKKDELQNKIKKHRA</sequence>
<dbReference type="PRINTS" id="PR00421">
    <property type="entry name" value="THIOREDOXIN"/>
</dbReference>
<comment type="caution">
    <text evidence="9">The sequence shown here is derived from an EMBL/GenBank/DDBJ whole genome shotgun (WGS) entry which is preliminary data.</text>
</comment>
<comment type="similarity">
    <text evidence="7">Belongs to the thioredoxin family. Plant H-type subfamily.</text>
</comment>
<feature type="domain" description="Thioredoxin" evidence="8">
    <location>
        <begin position="13"/>
        <end position="134"/>
    </location>
</feature>
<evidence type="ECO:0000256" key="6">
    <source>
        <dbReference type="ARBA" id="ARBA00023284"/>
    </source>
</evidence>
<dbReference type="InterPro" id="IPR017937">
    <property type="entry name" value="Thioredoxin_CS"/>
</dbReference>
<dbReference type="PANTHER" id="PTHR10438:SF413">
    <property type="entry name" value="THIOREDOXIN H2"/>
    <property type="match status" value="1"/>
</dbReference>
<dbReference type="PROSITE" id="PS51352">
    <property type="entry name" value="THIOREDOXIN_2"/>
    <property type="match status" value="1"/>
</dbReference>
<comment type="subcellular location">
    <subcellularLocation>
        <location evidence="1">Cytoplasm</location>
    </subcellularLocation>
</comment>
<keyword evidence="4" id="KW-0249">Electron transport</keyword>
<dbReference type="InterPro" id="IPR005746">
    <property type="entry name" value="Thioredoxin"/>
</dbReference>
<dbReference type="NCBIfam" id="TIGR01068">
    <property type="entry name" value="thioredoxin"/>
    <property type="match status" value="1"/>
</dbReference>
<dbReference type="GO" id="GO:0005737">
    <property type="term" value="C:cytoplasm"/>
    <property type="evidence" value="ECO:0007669"/>
    <property type="project" value="UniProtKB-SubCell"/>
</dbReference>
<dbReference type="Gramene" id="Tp57577_TGAC_v2_mRNA4485">
    <property type="protein sequence ID" value="Tp57577_TGAC_v2_mRNA4485"/>
    <property type="gene ID" value="Tp57577_TGAC_v2_gene4342"/>
</dbReference>
<accession>A0A2K3MIU3</accession>
<dbReference type="Gene3D" id="3.40.30.10">
    <property type="entry name" value="Glutaredoxin"/>
    <property type="match status" value="1"/>
</dbReference>
<evidence type="ECO:0000256" key="5">
    <source>
        <dbReference type="ARBA" id="ARBA00023157"/>
    </source>
</evidence>
<dbReference type="OrthoDB" id="10263751at2759"/>
<evidence type="ECO:0000256" key="3">
    <source>
        <dbReference type="ARBA" id="ARBA00022490"/>
    </source>
</evidence>
<dbReference type="FunFam" id="3.40.30.10:FF:000104">
    <property type="entry name" value="Thioredoxin"/>
    <property type="match status" value="1"/>
</dbReference>
<keyword evidence="5" id="KW-1015">Disulfide bond</keyword>
<evidence type="ECO:0000313" key="10">
    <source>
        <dbReference type="Proteomes" id="UP000236291"/>
    </source>
</evidence>
<evidence type="ECO:0000259" key="8">
    <source>
        <dbReference type="PROSITE" id="PS51352"/>
    </source>
</evidence>
<evidence type="ECO:0000256" key="1">
    <source>
        <dbReference type="ARBA" id="ARBA00004496"/>
    </source>
</evidence>
<organism evidence="9 10">
    <name type="scientific">Trifolium pratense</name>
    <name type="common">Red clover</name>
    <dbReference type="NCBI Taxonomy" id="57577"/>
    <lineage>
        <taxon>Eukaryota</taxon>
        <taxon>Viridiplantae</taxon>
        <taxon>Streptophyta</taxon>
        <taxon>Embryophyta</taxon>
        <taxon>Tracheophyta</taxon>
        <taxon>Spermatophyta</taxon>
        <taxon>Magnoliopsida</taxon>
        <taxon>eudicotyledons</taxon>
        <taxon>Gunneridae</taxon>
        <taxon>Pentapetalae</taxon>
        <taxon>rosids</taxon>
        <taxon>fabids</taxon>
        <taxon>Fabales</taxon>
        <taxon>Fabaceae</taxon>
        <taxon>Papilionoideae</taxon>
        <taxon>50 kb inversion clade</taxon>
        <taxon>NPAAA clade</taxon>
        <taxon>Hologalegina</taxon>
        <taxon>IRL clade</taxon>
        <taxon>Trifolieae</taxon>
        <taxon>Trifolium</taxon>
    </lineage>
</organism>
<dbReference type="SUPFAM" id="SSF52833">
    <property type="entry name" value="Thioredoxin-like"/>
    <property type="match status" value="1"/>
</dbReference>
<dbReference type="AlphaFoldDB" id="A0A2K3MIU3"/>
<dbReference type="PROSITE" id="PS00194">
    <property type="entry name" value="THIOREDOXIN_1"/>
    <property type="match status" value="1"/>
</dbReference>